<dbReference type="InterPro" id="IPR027304">
    <property type="entry name" value="Trigger_fact/SurA_dom_sf"/>
</dbReference>
<dbReference type="InterPro" id="IPR046357">
    <property type="entry name" value="PPIase_dom_sf"/>
</dbReference>
<evidence type="ECO:0000256" key="8">
    <source>
        <dbReference type="SAM" id="MobiDB-lite"/>
    </source>
</evidence>
<comment type="subcellular location">
    <subcellularLocation>
        <location evidence="7">Periplasm</location>
    </subcellularLocation>
    <text evidence="7">Is capable of associating with the outer membrane.</text>
</comment>
<gene>
    <name evidence="7" type="primary">surA</name>
    <name evidence="10" type="ORF">E2F49_13245</name>
</gene>
<accession>A0A4R5U781</accession>
<dbReference type="InterPro" id="IPR023034">
    <property type="entry name" value="PPIase_SurA"/>
</dbReference>
<dbReference type="RefSeq" id="WP_133394311.1">
    <property type="nucleotide sequence ID" value="NZ_SMTG01000005.1"/>
</dbReference>
<dbReference type="GO" id="GO:0050821">
    <property type="term" value="P:protein stabilization"/>
    <property type="evidence" value="ECO:0007669"/>
    <property type="project" value="InterPro"/>
</dbReference>
<dbReference type="PROSITE" id="PS01096">
    <property type="entry name" value="PPIC_PPIASE_1"/>
    <property type="match status" value="1"/>
</dbReference>
<dbReference type="AlphaFoldDB" id="A0A4R5U781"/>
<evidence type="ECO:0000256" key="5">
    <source>
        <dbReference type="ARBA" id="ARBA00023186"/>
    </source>
</evidence>
<protein>
    <recommendedName>
        <fullName evidence="7">Chaperone SurA</fullName>
    </recommendedName>
    <alternativeName>
        <fullName evidence="7">Peptidyl-prolyl cis-trans isomerase SurA</fullName>
        <shortName evidence="7">PPIase SurA</shortName>
        <ecNumber evidence="7">5.2.1.8</ecNumber>
    </alternativeName>
    <alternativeName>
        <fullName evidence="7">Rotamase SurA</fullName>
    </alternativeName>
</protein>
<dbReference type="GO" id="GO:0042277">
    <property type="term" value="F:peptide binding"/>
    <property type="evidence" value="ECO:0007669"/>
    <property type="project" value="InterPro"/>
</dbReference>
<evidence type="ECO:0000259" key="9">
    <source>
        <dbReference type="PROSITE" id="PS50198"/>
    </source>
</evidence>
<organism evidence="10 11">
    <name type="scientific">Luteimonas terrae</name>
    <dbReference type="NCBI Taxonomy" id="1530191"/>
    <lineage>
        <taxon>Bacteria</taxon>
        <taxon>Pseudomonadati</taxon>
        <taxon>Pseudomonadota</taxon>
        <taxon>Gammaproteobacteria</taxon>
        <taxon>Lysobacterales</taxon>
        <taxon>Lysobacteraceae</taxon>
        <taxon>Luteimonas</taxon>
    </lineage>
</organism>
<keyword evidence="11" id="KW-1185">Reference proteome</keyword>
<dbReference type="PROSITE" id="PS50198">
    <property type="entry name" value="PPIC_PPIASE_2"/>
    <property type="match status" value="2"/>
</dbReference>
<feature type="domain" description="PpiC" evidence="9">
    <location>
        <begin position="284"/>
        <end position="382"/>
    </location>
</feature>
<keyword evidence="3 7" id="KW-0574">Periplasm</keyword>
<feature type="chain" id="PRO_5021056173" description="Chaperone SurA" evidence="7">
    <location>
        <begin position="22"/>
        <end position="437"/>
    </location>
</feature>
<dbReference type="SUPFAM" id="SSF109998">
    <property type="entry name" value="Triger factor/SurA peptide-binding domain-like"/>
    <property type="match status" value="1"/>
</dbReference>
<dbReference type="GO" id="GO:0051082">
    <property type="term" value="F:unfolded protein binding"/>
    <property type="evidence" value="ECO:0007669"/>
    <property type="project" value="UniProtKB-UniRule"/>
</dbReference>
<dbReference type="OrthoDB" id="14196at2"/>
<comment type="caution">
    <text evidence="10">The sequence shown here is derived from an EMBL/GenBank/DDBJ whole genome shotgun (WGS) entry which is preliminary data.</text>
</comment>
<dbReference type="PANTHER" id="PTHR47637:SF1">
    <property type="entry name" value="CHAPERONE SURA"/>
    <property type="match status" value="1"/>
</dbReference>
<feature type="compositionally biased region" description="Basic and acidic residues" evidence="8">
    <location>
        <begin position="390"/>
        <end position="402"/>
    </location>
</feature>
<dbReference type="GO" id="GO:0043165">
    <property type="term" value="P:Gram-negative-bacterium-type cell outer membrane assembly"/>
    <property type="evidence" value="ECO:0007669"/>
    <property type="project" value="InterPro"/>
</dbReference>
<dbReference type="GO" id="GO:0003755">
    <property type="term" value="F:peptidyl-prolyl cis-trans isomerase activity"/>
    <property type="evidence" value="ECO:0007669"/>
    <property type="project" value="UniProtKB-UniRule"/>
</dbReference>
<dbReference type="HAMAP" id="MF_01183">
    <property type="entry name" value="Chaperone_SurA"/>
    <property type="match status" value="1"/>
</dbReference>
<dbReference type="Proteomes" id="UP000295543">
    <property type="component" value="Unassembled WGS sequence"/>
</dbReference>
<evidence type="ECO:0000256" key="3">
    <source>
        <dbReference type="ARBA" id="ARBA00022764"/>
    </source>
</evidence>
<dbReference type="InterPro" id="IPR050280">
    <property type="entry name" value="OMP_Chaperone_SurA"/>
</dbReference>
<dbReference type="EC" id="5.2.1.8" evidence="7"/>
<dbReference type="Gene3D" id="1.10.4030.10">
    <property type="entry name" value="Porin chaperone SurA, peptide-binding domain"/>
    <property type="match status" value="1"/>
</dbReference>
<dbReference type="SUPFAM" id="SSF54534">
    <property type="entry name" value="FKBP-like"/>
    <property type="match status" value="2"/>
</dbReference>
<keyword evidence="5 7" id="KW-0143">Chaperone</keyword>
<evidence type="ECO:0000313" key="10">
    <source>
        <dbReference type="EMBL" id="TDK30144.1"/>
    </source>
</evidence>
<keyword evidence="6 7" id="KW-0413">Isomerase</keyword>
<proteinExistence type="inferred from homology"/>
<evidence type="ECO:0000256" key="1">
    <source>
        <dbReference type="ARBA" id="ARBA00022729"/>
    </source>
</evidence>
<dbReference type="InterPro" id="IPR015391">
    <property type="entry name" value="SurA_N"/>
</dbReference>
<dbReference type="GO" id="GO:0030288">
    <property type="term" value="C:outer membrane-bounded periplasmic space"/>
    <property type="evidence" value="ECO:0007669"/>
    <property type="project" value="InterPro"/>
</dbReference>
<evidence type="ECO:0000256" key="2">
    <source>
        <dbReference type="ARBA" id="ARBA00022737"/>
    </source>
</evidence>
<dbReference type="PANTHER" id="PTHR47637">
    <property type="entry name" value="CHAPERONE SURA"/>
    <property type="match status" value="1"/>
</dbReference>
<dbReference type="InterPro" id="IPR000297">
    <property type="entry name" value="PPIase_PpiC"/>
</dbReference>
<comment type="domain">
    <text evidence="7">The PPIase activity resides only in the second parvulin domain. The N-terminal region and the C-terminal tail are necessary and sufficient for the chaperone activity of SurA. The PPIase activity is dispensable for SurA to function as a chaperone. The N-terminal region and the C-terminal tail are also required for porin recognition.</text>
</comment>
<evidence type="ECO:0000313" key="11">
    <source>
        <dbReference type="Proteomes" id="UP000295543"/>
    </source>
</evidence>
<dbReference type="GO" id="GO:0006457">
    <property type="term" value="P:protein folding"/>
    <property type="evidence" value="ECO:0007669"/>
    <property type="project" value="UniProtKB-UniRule"/>
</dbReference>
<dbReference type="Pfam" id="PF00639">
    <property type="entry name" value="Rotamase"/>
    <property type="match status" value="2"/>
</dbReference>
<feature type="domain" description="PpiC" evidence="9">
    <location>
        <begin position="169"/>
        <end position="271"/>
    </location>
</feature>
<comment type="function">
    <text evidence="7">Chaperone involved in the correct folding and assembly of outer membrane proteins. Recognizes specific patterns of aromatic residues and the orientation of their side chains, which are found more frequently in integral outer membrane proteins. May act in both early periplasmic and late outer membrane-associated steps of protein maturation.</text>
</comment>
<dbReference type="Gene3D" id="3.10.50.40">
    <property type="match status" value="2"/>
</dbReference>
<evidence type="ECO:0000256" key="7">
    <source>
        <dbReference type="HAMAP-Rule" id="MF_01183"/>
    </source>
</evidence>
<feature type="signal peptide" evidence="7">
    <location>
        <begin position="1"/>
        <end position="21"/>
    </location>
</feature>
<name>A0A4R5U781_9GAMM</name>
<comment type="catalytic activity">
    <reaction evidence="7">
        <text>[protein]-peptidylproline (omega=180) = [protein]-peptidylproline (omega=0)</text>
        <dbReference type="Rhea" id="RHEA:16237"/>
        <dbReference type="Rhea" id="RHEA-COMP:10747"/>
        <dbReference type="Rhea" id="RHEA-COMP:10748"/>
        <dbReference type="ChEBI" id="CHEBI:83833"/>
        <dbReference type="ChEBI" id="CHEBI:83834"/>
        <dbReference type="EC" id="5.2.1.8"/>
    </reaction>
</comment>
<dbReference type="Pfam" id="PF09312">
    <property type="entry name" value="SurA_N"/>
    <property type="match status" value="1"/>
</dbReference>
<dbReference type="InterPro" id="IPR023058">
    <property type="entry name" value="PPIase_PpiC_CS"/>
</dbReference>
<keyword evidence="1 7" id="KW-0732">Signal</keyword>
<feature type="region of interest" description="Disordered" evidence="8">
    <location>
        <begin position="381"/>
        <end position="402"/>
    </location>
</feature>
<sequence length="437" mass="47444" precursor="true">MKTLIHTLAAAALLFAATAHAQDLQPLDRIAAVVDEDVILASELDRAVSNIRGQYATRQDQLPPQEILERQVLERLISMRLQTANASRTGVRVSDQDVDQAVAAIAQQNGFTMDQLRQQLAGDGMSFDDFRTSLREELMIQRMRQRFAQTRISVSDAEVDAALSAQATGTQYRLAHILVALPEGATPEQIQTGQQKVDGIKSLLDRNEMEFSAAAVRYSDSPNALEGGDLGWRSPQEIPAAFANAVTSLEPGQVIGPIRGPSGFQLLQLVDRREAADGAAAGTVTQYQARHILIRGQPGDDSAAKAKADSLRARIAGGADFAEVAREDSEDASTKANGGDLGWFTQDEFGPDFGGQVAALGDGDVSQPFRTQAGWHIVQRQATRQTAGDDSNRRAQAREAIGQRKLEDEWDRYVRELRGEAYVSIRIGANRDPEIGG</sequence>
<dbReference type="EMBL" id="SMTG01000005">
    <property type="protein sequence ID" value="TDK30144.1"/>
    <property type="molecule type" value="Genomic_DNA"/>
</dbReference>
<evidence type="ECO:0000256" key="4">
    <source>
        <dbReference type="ARBA" id="ARBA00023110"/>
    </source>
</evidence>
<evidence type="ECO:0000256" key="6">
    <source>
        <dbReference type="ARBA" id="ARBA00023235"/>
    </source>
</evidence>
<keyword evidence="2 7" id="KW-0677">Repeat</keyword>
<reference evidence="10 11" key="1">
    <citation type="submission" date="2019-03" db="EMBL/GenBank/DDBJ databases">
        <title>Luteimonas zhaokaii sp.nov., isolated from the rectal contents of Plateau pika in Yushu, Qinghai Province, China.</title>
        <authorList>
            <person name="Zhang G."/>
        </authorList>
    </citation>
    <scope>NUCLEOTIDE SEQUENCE [LARGE SCALE GENOMIC DNA]</scope>
    <source>
        <strain evidence="10 11">THG-MD21</strain>
    </source>
</reference>
<keyword evidence="4 7" id="KW-0697">Rotamase</keyword>